<dbReference type="AlphaFoldDB" id="A0A972VZV9"/>
<evidence type="ECO:0000313" key="2">
    <source>
        <dbReference type="Proteomes" id="UP000754644"/>
    </source>
</evidence>
<organism evidence="1 2">
    <name type="scientific">SAR86 cluster bacterium</name>
    <dbReference type="NCBI Taxonomy" id="2030880"/>
    <lineage>
        <taxon>Bacteria</taxon>
        <taxon>Pseudomonadati</taxon>
        <taxon>Pseudomonadota</taxon>
        <taxon>Gammaproteobacteria</taxon>
        <taxon>SAR86 cluster</taxon>
    </lineage>
</organism>
<proteinExistence type="predicted"/>
<dbReference type="Proteomes" id="UP000754644">
    <property type="component" value="Unassembled WGS sequence"/>
</dbReference>
<reference evidence="1" key="1">
    <citation type="submission" date="2020-05" db="EMBL/GenBank/DDBJ databases">
        <title>Sulfur intermediates as new biogeochemical hubs in an aquatic model microbial ecosystem.</title>
        <authorList>
            <person name="Vigneron A."/>
        </authorList>
    </citation>
    <scope>NUCLEOTIDE SEQUENCE</scope>
    <source>
        <strain evidence="1">Bin.250</strain>
    </source>
</reference>
<accession>A0A972VZV9</accession>
<evidence type="ECO:0000313" key="1">
    <source>
        <dbReference type="EMBL" id="NQV66698.1"/>
    </source>
</evidence>
<gene>
    <name evidence="1" type="ORF">HQ497_15170</name>
</gene>
<comment type="caution">
    <text evidence="1">The sequence shown here is derived from an EMBL/GenBank/DDBJ whole genome shotgun (WGS) entry which is preliminary data.</text>
</comment>
<protein>
    <submittedName>
        <fullName evidence="1">Uncharacterized protein</fullName>
    </submittedName>
</protein>
<sequence length="198" mass="23441">MYHLIANDIYRARSQLTAFEATWIVRASLLRYANALAPQAFASYLAIDPQGIIEVTGLPALDDKMYQRVKKIREAEYRFTDLMDEHFNLFFDRLQTVYPYWQTYSYELLAYNDQIKTNGSVSNRRRSGSWEATEDVYRTYKEYKMNEDELRELADSFKAEIHPTISMLEGSVIELKGPLEAQYEQWRSILREIYAQER</sequence>
<name>A0A972VZV9_9GAMM</name>
<dbReference type="EMBL" id="JABMOJ010000565">
    <property type="protein sequence ID" value="NQV66698.1"/>
    <property type="molecule type" value="Genomic_DNA"/>
</dbReference>